<dbReference type="GO" id="GO:0080120">
    <property type="term" value="P:CAAX-box protein maturation"/>
    <property type="evidence" value="ECO:0007669"/>
    <property type="project" value="UniProtKB-ARBA"/>
</dbReference>
<feature type="transmembrane region" description="Helical" evidence="1">
    <location>
        <begin position="44"/>
        <end position="64"/>
    </location>
</feature>
<reference evidence="3 4" key="1">
    <citation type="submission" date="2019-05" db="EMBL/GenBank/DDBJ databases">
        <title>Genome sequence of Klebsiella sp strain TOUT106.</title>
        <authorList>
            <person name="Rahi P."/>
            <person name="Chaudhari D."/>
        </authorList>
    </citation>
    <scope>NUCLEOTIDE SEQUENCE [LARGE SCALE GENOMIC DNA]</scope>
    <source>
        <strain evidence="3 4">TOUT106</strain>
    </source>
</reference>
<dbReference type="Proteomes" id="UP000307430">
    <property type="component" value="Unassembled WGS sequence"/>
</dbReference>
<keyword evidence="4" id="KW-1185">Reference proteome</keyword>
<keyword evidence="1" id="KW-1133">Transmembrane helix</keyword>
<accession>A0A5R9LDT8</accession>
<dbReference type="PANTHER" id="PTHR36435:SF1">
    <property type="entry name" value="CAAX AMINO TERMINAL PROTEASE FAMILY PROTEIN"/>
    <property type="match status" value="1"/>
</dbReference>
<feature type="transmembrane region" description="Helical" evidence="1">
    <location>
        <begin position="16"/>
        <end position="38"/>
    </location>
</feature>
<gene>
    <name evidence="3" type="ORF">FE839_18525</name>
</gene>
<evidence type="ECO:0000313" key="4">
    <source>
        <dbReference type="Proteomes" id="UP000307430"/>
    </source>
</evidence>
<feature type="transmembrane region" description="Helical" evidence="1">
    <location>
        <begin position="193"/>
        <end position="212"/>
    </location>
</feature>
<protein>
    <submittedName>
        <fullName evidence="3">CPBP family intramembrane metalloprotease</fullName>
    </submittedName>
</protein>
<dbReference type="InterPro" id="IPR003675">
    <property type="entry name" value="Rce1/LyrA-like_dom"/>
</dbReference>
<dbReference type="GO" id="GO:0004175">
    <property type="term" value="F:endopeptidase activity"/>
    <property type="evidence" value="ECO:0007669"/>
    <property type="project" value="UniProtKB-ARBA"/>
</dbReference>
<dbReference type="Pfam" id="PF02517">
    <property type="entry name" value="Rce1-like"/>
    <property type="match status" value="1"/>
</dbReference>
<evidence type="ECO:0000259" key="2">
    <source>
        <dbReference type="Pfam" id="PF02517"/>
    </source>
</evidence>
<dbReference type="InterPro" id="IPR052710">
    <property type="entry name" value="CAAX_protease"/>
</dbReference>
<feature type="transmembrane region" description="Helical" evidence="1">
    <location>
        <begin position="173"/>
        <end position="188"/>
    </location>
</feature>
<keyword evidence="3" id="KW-0378">Hydrolase</keyword>
<dbReference type="GO" id="GO:0008237">
    <property type="term" value="F:metallopeptidase activity"/>
    <property type="evidence" value="ECO:0007669"/>
    <property type="project" value="UniProtKB-KW"/>
</dbReference>
<feature type="domain" description="CAAX prenyl protease 2/Lysostaphin resistance protein A-like" evidence="2">
    <location>
        <begin position="114"/>
        <end position="206"/>
    </location>
</feature>
<feature type="transmembrane region" description="Helical" evidence="1">
    <location>
        <begin position="76"/>
        <end position="99"/>
    </location>
</feature>
<name>A0A5R9LDT8_9ENTR</name>
<proteinExistence type="predicted"/>
<keyword evidence="1" id="KW-0472">Membrane</keyword>
<dbReference type="AlphaFoldDB" id="A0A5R9LDT8"/>
<comment type="caution">
    <text evidence="3">The sequence shown here is derived from an EMBL/GenBank/DDBJ whole genome shotgun (WGS) entry which is preliminary data.</text>
</comment>
<dbReference type="EMBL" id="VCHQ01000026">
    <property type="protein sequence ID" value="TLV11580.1"/>
    <property type="molecule type" value="Genomic_DNA"/>
</dbReference>
<organism evidence="3 4">
    <name type="scientific">Klebsiella indica</name>
    <dbReference type="NCBI Taxonomy" id="2582917"/>
    <lineage>
        <taxon>Bacteria</taxon>
        <taxon>Pseudomonadati</taxon>
        <taxon>Pseudomonadota</taxon>
        <taxon>Gammaproteobacteria</taxon>
        <taxon>Enterobacterales</taxon>
        <taxon>Enterobacteriaceae</taxon>
        <taxon>Klebsiella/Raoultella group</taxon>
        <taxon>Klebsiella</taxon>
    </lineage>
</organism>
<sequence>MNDRMSQFIYSKHNTIIFFIVVAISTIVTLSPAVTLHYVELDTAFYIVFVTEILISTFVYLFYLRKLFESSIEIQASLVSVKYSVASLLIIIVIQFAVYCYRDYLYNYEPTQINWMTFLVMTLVVPYYEEIVYRGCAFGVICSIYRKNLFIPCVVTSVFFCLMHGQYYNLLDQMILFIISMLLFLVRIKSRSLFYPMLVHSGMNLFVILLNIQNIL</sequence>
<feature type="transmembrane region" description="Helical" evidence="1">
    <location>
        <begin position="111"/>
        <end position="128"/>
    </location>
</feature>
<evidence type="ECO:0000256" key="1">
    <source>
        <dbReference type="SAM" id="Phobius"/>
    </source>
</evidence>
<dbReference type="PANTHER" id="PTHR36435">
    <property type="entry name" value="SLR1288 PROTEIN"/>
    <property type="match status" value="1"/>
</dbReference>
<feature type="transmembrane region" description="Helical" evidence="1">
    <location>
        <begin position="149"/>
        <end position="167"/>
    </location>
</feature>
<dbReference type="GO" id="GO:0006508">
    <property type="term" value="P:proteolysis"/>
    <property type="evidence" value="ECO:0007669"/>
    <property type="project" value="UniProtKB-KW"/>
</dbReference>
<keyword evidence="1" id="KW-0812">Transmembrane</keyword>
<keyword evidence="3" id="KW-0482">Metalloprotease</keyword>
<keyword evidence="3" id="KW-0645">Protease</keyword>
<evidence type="ECO:0000313" key="3">
    <source>
        <dbReference type="EMBL" id="TLV11580.1"/>
    </source>
</evidence>
<dbReference type="RefSeq" id="WP_138362246.1">
    <property type="nucleotide sequence ID" value="NZ_JBCIVH010000013.1"/>
</dbReference>